<dbReference type="AlphaFoldDB" id="A0A0F7SUH9"/>
<dbReference type="Gene3D" id="3.40.50.720">
    <property type="entry name" value="NAD(P)-binding Rossmann-like Domain"/>
    <property type="match status" value="1"/>
</dbReference>
<dbReference type="InterPro" id="IPR016040">
    <property type="entry name" value="NAD(P)-bd_dom"/>
</dbReference>
<evidence type="ECO:0000313" key="2">
    <source>
        <dbReference type="EMBL" id="CED85151.1"/>
    </source>
</evidence>
<dbReference type="SUPFAM" id="SSF51735">
    <property type="entry name" value="NAD(P)-binding Rossmann-fold domains"/>
    <property type="match status" value="1"/>
</dbReference>
<feature type="domain" description="NAD(P)-binding" evidence="1">
    <location>
        <begin position="62"/>
        <end position="206"/>
    </location>
</feature>
<dbReference type="EMBL" id="LN483332">
    <property type="protein sequence ID" value="CED85151.1"/>
    <property type="molecule type" value="Genomic_DNA"/>
</dbReference>
<dbReference type="PANTHER" id="PTHR12126:SF11">
    <property type="entry name" value="NADH DEHYDROGENASE [UBIQUINONE] 1 ALPHA SUBCOMPLEX SUBUNIT 9, MITOCHONDRIAL"/>
    <property type="match status" value="1"/>
</dbReference>
<protein>
    <submittedName>
        <fullName evidence="2">NADH:ubiquinone oxidoreductase, NDUFA9/39kDa subunit</fullName>
    </submittedName>
</protein>
<evidence type="ECO:0000259" key="1">
    <source>
        <dbReference type="Pfam" id="PF13460"/>
    </source>
</evidence>
<organism evidence="2">
    <name type="scientific">Phaffia rhodozyma</name>
    <name type="common">Yeast</name>
    <name type="synonym">Xanthophyllomyces dendrorhous</name>
    <dbReference type="NCBI Taxonomy" id="264483"/>
    <lineage>
        <taxon>Eukaryota</taxon>
        <taxon>Fungi</taxon>
        <taxon>Dikarya</taxon>
        <taxon>Basidiomycota</taxon>
        <taxon>Agaricomycotina</taxon>
        <taxon>Tremellomycetes</taxon>
        <taxon>Cystofilobasidiales</taxon>
        <taxon>Mrakiaceae</taxon>
        <taxon>Phaffia</taxon>
    </lineage>
</organism>
<proteinExistence type="predicted"/>
<dbReference type="Pfam" id="PF13460">
    <property type="entry name" value="NAD_binding_10"/>
    <property type="match status" value="1"/>
</dbReference>
<dbReference type="PANTHER" id="PTHR12126">
    <property type="entry name" value="NADH-UBIQUINONE OXIDOREDUCTASE 39 KDA SUBUNIT-RELATED"/>
    <property type="match status" value="1"/>
</dbReference>
<dbReference type="GO" id="GO:0044877">
    <property type="term" value="F:protein-containing complex binding"/>
    <property type="evidence" value="ECO:0007669"/>
    <property type="project" value="TreeGrafter"/>
</dbReference>
<accession>A0A0F7SUH9</accession>
<dbReference type="CDD" id="cd05271">
    <property type="entry name" value="NDUFA9_like_SDR_a"/>
    <property type="match status" value="1"/>
</dbReference>
<dbReference type="InterPro" id="IPR036291">
    <property type="entry name" value="NAD(P)-bd_dom_sf"/>
</dbReference>
<keyword evidence="2" id="KW-0830">Ubiquinone</keyword>
<dbReference type="InterPro" id="IPR051207">
    <property type="entry name" value="ComplexI_NDUFA9_subunit"/>
</dbReference>
<reference evidence="2" key="1">
    <citation type="submission" date="2014-08" db="EMBL/GenBank/DDBJ databases">
        <authorList>
            <person name="Sharma Rahul"/>
            <person name="Thines Marco"/>
        </authorList>
    </citation>
    <scope>NUCLEOTIDE SEQUENCE</scope>
</reference>
<dbReference type="GO" id="GO:0005739">
    <property type="term" value="C:mitochondrion"/>
    <property type="evidence" value="ECO:0007669"/>
    <property type="project" value="TreeGrafter"/>
</dbReference>
<sequence>MAHLRSLAAAPLGRSAIPFKPISLSQRGIFDVIVKKNSGKPIIRYGTGGRSSVSGHTATVFGASGFLGRYVVSKLAKAGTQVIVPYRDADEVRFLRVTGDLGQIVPMEWDIRKPHQIEECLRHSDVVYNLVGRDWETRNNKFDDIFATGPGEIARIAKENNVDRFIHVSHLNADLNSPSSFYRAKAKGELLVREAFPDATIVRPSGVFGFEDRLLNQAARWPFLWCQNGGKTQIRPVHFTNLSHALVNLMDADHSSPGLTLSLPGPKTYTNGQLLETIRTFTLKNPSLLEVSLPKAPLQFVAGITNRVLWWPFMDRDKIERAYINDLTDADIRIAKQGLSAADSWRVCGFELDQLDTIEEHAIKYLRIYRPYDRVVEPSTVGSVYKNQKNKAYKVIE</sequence>
<name>A0A0F7SUH9_PHARH</name>